<dbReference type="Pfam" id="PF04542">
    <property type="entry name" value="Sigma70_r2"/>
    <property type="match status" value="1"/>
</dbReference>
<dbReference type="InterPro" id="IPR013325">
    <property type="entry name" value="RNA_pol_sigma_r2"/>
</dbReference>
<dbReference type="PANTHER" id="PTHR30173">
    <property type="entry name" value="SIGMA 19 FACTOR"/>
    <property type="match status" value="1"/>
</dbReference>
<dbReference type="SUPFAM" id="SSF88659">
    <property type="entry name" value="Sigma3 and sigma4 domains of RNA polymerase sigma factors"/>
    <property type="match status" value="1"/>
</dbReference>
<evidence type="ECO:0000313" key="4">
    <source>
        <dbReference type="EMBL" id="MBD2604026.1"/>
    </source>
</evidence>
<evidence type="ECO:0000259" key="2">
    <source>
        <dbReference type="Pfam" id="PF04542"/>
    </source>
</evidence>
<dbReference type="SUPFAM" id="SSF54427">
    <property type="entry name" value="NTF2-like"/>
    <property type="match status" value="1"/>
</dbReference>
<dbReference type="PANTHER" id="PTHR30173:SF36">
    <property type="entry name" value="ECF RNA POLYMERASE SIGMA FACTOR SIGJ"/>
    <property type="match status" value="1"/>
</dbReference>
<dbReference type="InterPro" id="IPR032710">
    <property type="entry name" value="NTF2-like_dom_sf"/>
</dbReference>
<organism evidence="4 5">
    <name type="scientific">Scytonema hofmannii FACHB-248</name>
    <dbReference type="NCBI Taxonomy" id="1842502"/>
    <lineage>
        <taxon>Bacteria</taxon>
        <taxon>Bacillati</taxon>
        <taxon>Cyanobacteriota</taxon>
        <taxon>Cyanophyceae</taxon>
        <taxon>Nostocales</taxon>
        <taxon>Scytonemataceae</taxon>
        <taxon>Scytonema</taxon>
    </lineage>
</organism>
<dbReference type="InterPro" id="IPR013249">
    <property type="entry name" value="RNA_pol_sigma70_r4_t2"/>
</dbReference>
<accession>A0ABR8GM67</accession>
<feature type="domain" description="RNA polymerase sigma factor 70 region 4 type 2" evidence="3">
    <location>
        <begin position="108"/>
        <end position="155"/>
    </location>
</feature>
<gene>
    <name evidence="4" type="ORF">H6G81_05650</name>
</gene>
<evidence type="ECO:0000313" key="5">
    <source>
        <dbReference type="Proteomes" id="UP000660380"/>
    </source>
</evidence>
<proteinExistence type="predicted"/>
<dbReference type="Pfam" id="PF08281">
    <property type="entry name" value="Sigma70_r4_2"/>
    <property type="match status" value="1"/>
</dbReference>
<dbReference type="InterPro" id="IPR052704">
    <property type="entry name" value="ECF_Sigma-70_Domain"/>
</dbReference>
<dbReference type="Gene3D" id="3.10.450.50">
    <property type="match status" value="1"/>
</dbReference>
<protein>
    <submittedName>
        <fullName evidence="4">RNA polymerase sigma-70 factor</fullName>
    </submittedName>
</protein>
<evidence type="ECO:0000256" key="1">
    <source>
        <dbReference type="ARBA" id="ARBA00011344"/>
    </source>
</evidence>
<dbReference type="NCBIfam" id="TIGR02937">
    <property type="entry name" value="sigma70-ECF"/>
    <property type="match status" value="1"/>
</dbReference>
<dbReference type="RefSeq" id="WP_029631294.1">
    <property type="nucleotide sequence ID" value="NZ_JACJTA010000008.1"/>
</dbReference>
<dbReference type="SUPFAM" id="SSF88946">
    <property type="entry name" value="Sigma2 domain of RNA polymerase sigma factors"/>
    <property type="match status" value="1"/>
</dbReference>
<dbReference type="InterPro" id="IPR007627">
    <property type="entry name" value="RNA_pol_sigma70_r2"/>
</dbReference>
<dbReference type="NCBIfam" id="TIGR02957">
    <property type="entry name" value="SigX4"/>
    <property type="match status" value="1"/>
</dbReference>
<dbReference type="InterPro" id="IPR014284">
    <property type="entry name" value="RNA_pol_sigma-70_dom"/>
</dbReference>
<comment type="subunit">
    <text evidence="1">Interacts transiently with the RNA polymerase catalytic core formed by RpoA, RpoB, RpoC and RpoZ (2 alpha, 1 beta, 1 beta' and 1 omega subunit) to form the RNA polymerase holoenzyme that can initiate transcription.</text>
</comment>
<dbReference type="Proteomes" id="UP000660380">
    <property type="component" value="Unassembled WGS sequence"/>
</dbReference>
<name>A0ABR8GM67_9CYAN</name>
<dbReference type="NCBIfam" id="NF007214">
    <property type="entry name" value="PRK09636.1"/>
    <property type="match status" value="1"/>
</dbReference>
<dbReference type="Gene3D" id="1.10.1740.10">
    <property type="match status" value="1"/>
</dbReference>
<feature type="domain" description="RNA polymerase sigma-70 region 2" evidence="2">
    <location>
        <begin position="7"/>
        <end position="66"/>
    </location>
</feature>
<reference evidence="4 5" key="1">
    <citation type="journal article" date="2020" name="ISME J.">
        <title>Comparative genomics reveals insights into cyanobacterial evolution and habitat adaptation.</title>
        <authorList>
            <person name="Chen M.Y."/>
            <person name="Teng W.K."/>
            <person name="Zhao L."/>
            <person name="Hu C.X."/>
            <person name="Zhou Y.K."/>
            <person name="Han B.P."/>
            <person name="Song L.R."/>
            <person name="Shu W.S."/>
        </authorList>
    </citation>
    <scope>NUCLEOTIDE SEQUENCE [LARGE SCALE GENOMIC DNA]</scope>
    <source>
        <strain evidence="4 5">FACHB-248</strain>
    </source>
</reference>
<dbReference type="InterPro" id="IPR013324">
    <property type="entry name" value="RNA_pol_sigma_r3/r4-like"/>
</dbReference>
<dbReference type="InterPro" id="IPR014303">
    <property type="entry name" value="RNA_pol_sigma-70_ECF"/>
</dbReference>
<evidence type="ECO:0000259" key="3">
    <source>
        <dbReference type="Pfam" id="PF08281"/>
    </source>
</evidence>
<sequence length="292" mass="33443">MNRLEVFNQYRPLLFAIAYRMLSSVADAEDIVQEAWLRWQTAESLVQYPKAYLSKLIVRLCIDYLRLAHVRREQYIGSWLPEPLISQQPSPIENAELAESLSFAFLILLECLSPTERAVFLLREVFDYDYTDISKIVNKTVPNCRQIVHRARQHLTLAKNKGDVPYQQKQEIIAQFLASWNQGDMQSLIALMAEDVTFWADGGGEVVAARKPLHGNLKVARFLIAIRCSKLLPRFTSQIARVNGQSGIVNYTNGKLQSILSFELWGDEIKTIFAVVNPVKLQHITHRSRNRG</sequence>
<comment type="caution">
    <text evidence="4">The sequence shown here is derived from an EMBL/GenBank/DDBJ whole genome shotgun (WGS) entry which is preliminary data.</text>
</comment>
<dbReference type="InterPro" id="IPR036388">
    <property type="entry name" value="WH-like_DNA-bd_sf"/>
</dbReference>
<dbReference type="EMBL" id="JACJTA010000008">
    <property type="protein sequence ID" value="MBD2604026.1"/>
    <property type="molecule type" value="Genomic_DNA"/>
</dbReference>
<dbReference type="Gene3D" id="1.10.10.10">
    <property type="entry name" value="Winged helix-like DNA-binding domain superfamily/Winged helix DNA-binding domain"/>
    <property type="match status" value="1"/>
</dbReference>
<keyword evidence="5" id="KW-1185">Reference proteome</keyword>